<dbReference type="PROSITE" id="PS50238">
    <property type="entry name" value="RHOGAP"/>
    <property type="match status" value="1"/>
</dbReference>
<dbReference type="AlphaFoldDB" id="A0A8D2QEY0"/>
<dbReference type="CDD" id="cd04386">
    <property type="entry name" value="RhoGAP_nadrin"/>
    <property type="match status" value="1"/>
</dbReference>
<feature type="domain" description="Rho-GAP" evidence="5">
    <location>
        <begin position="235"/>
        <end position="425"/>
    </location>
</feature>
<dbReference type="InterPro" id="IPR008936">
    <property type="entry name" value="Rho_GTPase_activation_prot"/>
</dbReference>
<dbReference type="PANTHER" id="PTHR14130">
    <property type="entry name" value="3BP-1 RELATED RHOGAP"/>
    <property type="match status" value="1"/>
</dbReference>
<dbReference type="Gene3D" id="1.20.1270.60">
    <property type="entry name" value="Arfaptin homology (AH) domain/BAR domain"/>
    <property type="match status" value="1"/>
</dbReference>
<dbReference type="SUPFAM" id="SSF48350">
    <property type="entry name" value="GTPase activation domain, GAP"/>
    <property type="match status" value="1"/>
</dbReference>
<dbReference type="SMART" id="SM00324">
    <property type="entry name" value="RhoGAP"/>
    <property type="match status" value="1"/>
</dbReference>
<dbReference type="GO" id="GO:0032956">
    <property type="term" value="P:regulation of actin cytoskeleton organization"/>
    <property type="evidence" value="ECO:0007669"/>
    <property type="project" value="TreeGrafter"/>
</dbReference>
<dbReference type="Pfam" id="PF03114">
    <property type="entry name" value="BAR"/>
    <property type="match status" value="1"/>
</dbReference>
<comment type="subcellular location">
    <subcellularLocation>
        <location evidence="1">Cytoplasm</location>
        <location evidence="1">Cytosol</location>
    </subcellularLocation>
</comment>
<reference evidence="7" key="1">
    <citation type="submission" date="2025-08" db="UniProtKB">
        <authorList>
            <consortium name="Ensembl"/>
        </authorList>
    </citation>
    <scope>IDENTIFICATION</scope>
</reference>
<dbReference type="GO" id="GO:0035020">
    <property type="term" value="P:regulation of Rac protein signal transduction"/>
    <property type="evidence" value="ECO:0007669"/>
    <property type="project" value="TreeGrafter"/>
</dbReference>
<evidence type="ECO:0000313" key="8">
    <source>
        <dbReference type="Proteomes" id="UP000694413"/>
    </source>
</evidence>
<dbReference type="FunFam" id="1.20.1270.60:FF:000053">
    <property type="entry name" value="SH3 domain-binding protein 1"/>
    <property type="match status" value="1"/>
</dbReference>
<dbReference type="SUPFAM" id="SSF103657">
    <property type="entry name" value="BAR/IMD domain-like"/>
    <property type="match status" value="1"/>
</dbReference>
<dbReference type="Pfam" id="PF00620">
    <property type="entry name" value="RhoGAP"/>
    <property type="match status" value="1"/>
</dbReference>
<evidence type="ECO:0000256" key="2">
    <source>
        <dbReference type="ARBA" id="ARBA00022468"/>
    </source>
</evidence>
<proteinExistence type="predicted"/>
<dbReference type="FunFam" id="1.10.555.10:FF:000001">
    <property type="entry name" value="Rho GTPase activating protein 44"/>
    <property type="match status" value="1"/>
</dbReference>
<feature type="domain" description="BAR" evidence="6">
    <location>
        <begin position="1"/>
        <end position="229"/>
    </location>
</feature>
<evidence type="ECO:0000313" key="7">
    <source>
        <dbReference type="Ensembl" id="ENSZALP00000011779.1"/>
    </source>
</evidence>
<evidence type="ECO:0000256" key="3">
    <source>
        <dbReference type="ARBA" id="ARBA00022490"/>
    </source>
</evidence>
<name>A0A8D2QEY0_ZONAL</name>
<evidence type="ECO:0000256" key="4">
    <source>
        <dbReference type="ARBA" id="ARBA00022553"/>
    </source>
</evidence>
<dbReference type="InterPro" id="IPR004148">
    <property type="entry name" value="BAR_dom"/>
</dbReference>
<evidence type="ECO:0000259" key="5">
    <source>
        <dbReference type="PROSITE" id="PS50238"/>
    </source>
</evidence>
<dbReference type="GO" id="GO:0005829">
    <property type="term" value="C:cytosol"/>
    <property type="evidence" value="ECO:0007669"/>
    <property type="project" value="UniProtKB-SubCell"/>
</dbReference>
<sequence length="508" mass="57212">TEVLSEDLLQIERRLDAVRSVCHLAQKRLIACLQGQHGTDPDKRHKKLPLTALAQNMQEGSIQLSDETLLGKMLDTCGDAENKLAMELSQHEVQIEREVIDPLCLLTEVRQNQFQGSHKCRFVLGIDAHRMKLCFPRYNQAHKTSGTNFQVHPSKIESLKEEMDEAGNKVEQCKDQLAADMYSFVSKEGEYARCFVTLLEAQADYHRKALAVIEKVLPEIQAHQDKWTEKPAFGTPLEEHLKRSGREIAVPIEACVMMLLETGMREEGLFRIAAGASKLKKLKAALDCSTSQLDEFYSDPHAVAGALKSYLRELPEPLMTYSLYEEWTQAANVQDQDRKLQDLWRICNKLPEHYRVNFRYLIKFLAKLAQNSDVNKMTPSNIAIVLGPNLLWAKNEGSLAEMAAATSVHVVAVIEPIIQHADWFFPGGEFCHSPAVSDAWDVRVCLSRHSVCPSSDEDFNVSGAFVAVPAVNSNHLSHTGNDYECGTLERKRPLSMTVMEGDLLKKER</sequence>
<evidence type="ECO:0008006" key="9">
    <source>
        <dbReference type="Google" id="ProtNLM"/>
    </source>
</evidence>
<dbReference type="Proteomes" id="UP000694413">
    <property type="component" value="Unassembled WGS sequence"/>
</dbReference>
<dbReference type="Gene3D" id="1.10.555.10">
    <property type="entry name" value="Rho GTPase activation protein"/>
    <property type="match status" value="1"/>
</dbReference>
<organism evidence="7 8">
    <name type="scientific">Zonotrichia albicollis</name>
    <name type="common">White-throated sparrow</name>
    <name type="synonym">Fringilla albicollis</name>
    <dbReference type="NCBI Taxonomy" id="44394"/>
    <lineage>
        <taxon>Eukaryota</taxon>
        <taxon>Metazoa</taxon>
        <taxon>Chordata</taxon>
        <taxon>Craniata</taxon>
        <taxon>Vertebrata</taxon>
        <taxon>Euteleostomi</taxon>
        <taxon>Archelosauria</taxon>
        <taxon>Archosauria</taxon>
        <taxon>Dinosauria</taxon>
        <taxon>Saurischia</taxon>
        <taxon>Theropoda</taxon>
        <taxon>Coelurosauria</taxon>
        <taxon>Aves</taxon>
        <taxon>Neognathae</taxon>
        <taxon>Neoaves</taxon>
        <taxon>Telluraves</taxon>
        <taxon>Australaves</taxon>
        <taxon>Passeriformes</taxon>
        <taxon>Passerellidae</taxon>
        <taxon>Zonotrichia</taxon>
    </lineage>
</organism>
<dbReference type="GO" id="GO:0007165">
    <property type="term" value="P:signal transduction"/>
    <property type="evidence" value="ECO:0007669"/>
    <property type="project" value="InterPro"/>
</dbReference>
<protein>
    <recommendedName>
        <fullName evidence="9">Rho GTPase activating protein 17</fullName>
    </recommendedName>
</protein>
<keyword evidence="2" id="KW-0343">GTPase activation</keyword>
<dbReference type="Ensembl" id="ENSZALT00000016260.1">
    <property type="protein sequence ID" value="ENSZALP00000011779.1"/>
    <property type="gene ID" value="ENSZALG00000009816.1"/>
</dbReference>
<dbReference type="SMART" id="SM00721">
    <property type="entry name" value="BAR"/>
    <property type="match status" value="1"/>
</dbReference>
<reference evidence="7" key="2">
    <citation type="submission" date="2025-09" db="UniProtKB">
        <authorList>
            <consortium name="Ensembl"/>
        </authorList>
    </citation>
    <scope>IDENTIFICATION</scope>
</reference>
<accession>A0A8D2QEY0</accession>
<dbReference type="PROSITE" id="PS51021">
    <property type="entry name" value="BAR"/>
    <property type="match status" value="1"/>
</dbReference>
<dbReference type="InterPro" id="IPR047165">
    <property type="entry name" value="RHG17/44/SH3BP1-like"/>
</dbReference>
<evidence type="ECO:0000259" key="6">
    <source>
        <dbReference type="PROSITE" id="PS51021"/>
    </source>
</evidence>
<dbReference type="GO" id="GO:0005096">
    <property type="term" value="F:GTPase activator activity"/>
    <property type="evidence" value="ECO:0007669"/>
    <property type="project" value="UniProtKB-KW"/>
</dbReference>
<keyword evidence="3" id="KW-0963">Cytoplasm</keyword>
<keyword evidence="8" id="KW-1185">Reference proteome</keyword>
<dbReference type="InterPro" id="IPR027267">
    <property type="entry name" value="AH/BAR_dom_sf"/>
</dbReference>
<keyword evidence="4" id="KW-0597">Phosphoprotein</keyword>
<evidence type="ECO:0000256" key="1">
    <source>
        <dbReference type="ARBA" id="ARBA00004514"/>
    </source>
</evidence>
<dbReference type="InterPro" id="IPR000198">
    <property type="entry name" value="RhoGAP_dom"/>
</dbReference>
<dbReference type="PANTHER" id="PTHR14130:SF3">
    <property type="entry name" value="RHO GTPASE-ACTIVATING PROTEIN 17"/>
    <property type="match status" value="1"/>
</dbReference>